<protein>
    <submittedName>
        <fullName evidence="1">Uncharacterized protein</fullName>
    </submittedName>
</protein>
<dbReference type="OrthoDB" id="8194935at2759"/>
<sequence length="124" mass="13291">MDVEKASESPPNQDLKKLVSTRGYIKDPTTARAFQLERDANVDPTVTKLLEFLEKQALAMENTELASWKPVSQQPVTVNIAPVETKQGCQYCDSTDVTVGAGPAAVQRYLRRGGGGGGAATPVN</sequence>
<accession>A0A1E1W002</accession>
<organism evidence="1">
    <name type="scientific">Pectinophora gossypiella</name>
    <name type="common">Cotton pink bollworm</name>
    <name type="synonym">Depressaria gossypiella</name>
    <dbReference type="NCBI Taxonomy" id="13191"/>
    <lineage>
        <taxon>Eukaryota</taxon>
        <taxon>Metazoa</taxon>
        <taxon>Ecdysozoa</taxon>
        <taxon>Arthropoda</taxon>
        <taxon>Hexapoda</taxon>
        <taxon>Insecta</taxon>
        <taxon>Pterygota</taxon>
        <taxon>Neoptera</taxon>
        <taxon>Endopterygota</taxon>
        <taxon>Lepidoptera</taxon>
        <taxon>Glossata</taxon>
        <taxon>Ditrysia</taxon>
        <taxon>Gelechioidea</taxon>
        <taxon>Gelechiidae</taxon>
        <taxon>Apatetrinae</taxon>
        <taxon>Pectinophora</taxon>
    </lineage>
</organism>
<reference evidence="1" key="1">
    <citation type="submission" date="2015-09" db="EMBL/GenBank/DDBJ databases">
        <title>De novo assembly of Pectinophora gossypiella (Pink Bollworm) gut transcriptome.</title>
        <authorList>
            <person name="Tassone E.E."/>
        </authorList>
    </citation>
    <scope>NUCLEOTIDE SEQUENCE</scope>
</reference>
<name>A0A1E1W002_PECGO</name>
<dbReference type="EMBL" id="GDQN01010751">
    <property type="protein sequence ID" value="JAT80303.1"/>
    <property type="molecule type" value="Transcribed_RNA"/>
</dbReference>
<proteinExistence type="predicted"/>
<evidence type="ECO:0000313" key="1">
    <source>
        <dbReference type="EMBL" id="JAT80303.1"/>
    </source>
</evidence>
<feature type="non-terminal residue" evidence="1">
    <location>
        <position position="124"/>
    </location>
</feature>
<gene>
    <name evidence="1" type="ORF">g.17490</name>
</gene>
<dbReference type="AlphaFoldDB" id="A0A1E1W002"/>